<evidence type="ECO:0008006" key="3">
    <source>
        <dbReference type="Google" id="ProtNLM"/>
    </source>
</evidence>
<comment type="caution">
    <text evidence="1">The sequence shown here is derived from an EMBL/GenBank/DDBJ whole genome shotgun (WGS) entry which is preliminary data.</text>
</comment>
<name>A0A4Y3W9U6_NITWI</name>
<dbReference type="AlphaFoldDB" id="A0A4Y3W9U6"/>
<evidence type="ECO:0000313" key="2">
    <source>
        <dbReference type="Proteomes" id="UP000318825"/>
    </source>
</evidence>
<reference evidence="1 2" key="1">
    <citation type="submission" date="2019-06" db="EMBL/GenBank/DDBJ databases">
        <title>Whole genome shotgun sequence of Nitrobacter winogradskyi NBRC 14297.</title>
        <authorList>
            <person name="Hosoyama A."/>
            <person name="Uohara A."/>
            <person name="Ohji S."/>
            <person name="Ichikawa N."/>
        </authorList>
    </citation>
    <scope>NUCLEOTIDE SEQUENCE [LARGE SCALE GENOMIC DNA]</scope>
    <source>
        <strain evidence="1 2">NBRC 14297</strain>
    </source>
</reference>
<dbReference type="InterPro" id="IPR021473">
    <property type="entry name" value="DUF3126"/>
</dbReference>
<organism evidence="1 2">
    <name type="scientific">Nitrobacter winogradskyi</name>
    <name type="common">Nitrobacter agilis</name>
    <dbReference type="NCBI Taxonomy" id="913"/>
    <lineage>
        <taxon>Bacteria</taxon>
        <taxon>Pseudomonadati</taxon>
        <taxon>Pseudomonadota</taxon>
        <taxon>Alphaproteobacteria</taxon>
        <taxon>Hyphomicrobiales</taxon>
        <taxon>Nitrobacteraceae</taxon>
        <taxon>Nitrobacter</taxon>
    </lineage>
</organism>
<gene>
    <name evidence="1" type="ORF">NWI01_06820</name>
</gene>
<dbReference type="RefSeq" id="WP_011315398.1">
    <property type="nucleotide sequence ID" value="NZ_BJNF01000016.1"/>
</dbReference>
<sequence>MNVQEVRKLDAYLKRVFGNAKIRVVPRPKKDDSAEVYIGEEFIGVLFVDDEDDDRSFQFQMAILEEDLADVG</sequence>
<proteinExistence type="predicted"/>
<protein>
    <recommendedName>
        <fullName evidence="3">DUF3126 domain-containing protein</fullName>
    </recommendedName>
</protein>
<dbReference type="OrthoDB" id="7632283at2"/>
<dbReference type="Proteomes" id="UP000318825">
    <property type="component" value="Unassembled WGS sequence"/>
</dbReference>
<evidence type="ECO:0000313" key="1">
    <source>
        <dbReference type="EMBL" id="GEC14790.1"/>
    </source>
</evidence>
<dbReference type="Pfam" id="PF11324">
    <property type="entry name" value="DUF3126"/>
    <property type="match status" value="1"/>
</dbReference>
<dbReference type="EMBL" id="BJNF01000016">
    <property type="protein sequence ID" value="GEC14790.1"/>
    <property type="molecule type" value="Genomic_DNA"/>
</dbReference>
<accession>A0A4Y3W9U6</accession>
<dbReference type="OMA" id="FMFEMAI"/>